<reference evidence="1" key="1">
    <citation type="submission" date="2023-07" db="EMBL/GenBank/DDBJ databases">
        <title>draft genome sequence of fig (Ficus carica).</title>
        <authorList>
            <person name="Takahashi T."/>
            <person name="Nishimura K."/>
        </authorList>
    </citation>
    <scope>NUCLEOTIDE SEQUENCE</scope>
</reference>
<gene>
    <name evidence="1" type="ORF">TIFTF001_053029</name>
</gene>
<evidence type="ECO:0000313" key="1">
    <source>
        <dbReference type="EMBL" id="GMN73446.1"/>
    </source>
</evidence>
<sequence>MFVGVISPATETIQIGVSQCEREPPTSRARRRRGWRLETSGRATREIGLVATLPSGRFVDRPSPAMASVEPPARRSSRIYFFFFFPSRRARSWPLLMPSPP</sequence>
<dbReference type="Proteomes" id="UP001187192">
    <property type="component" value="Unassembled WGS sequence"/>
</dbReference>
<comment type="caution">
    <text evidence="1">The sequence shown here is derived from an EMBL/GenBank/DDBJ whole genome shotgun (WGS) entry which is preliminary data.</text>
</comment>
<dbReference type="AlphaFoldDB" id="A0AA88JI77"/>
<proteinExistence type="predicted"/>
<evidence type="ECO:0000313" key="2">
    <source>
        <dbReference type="Proteomes" id="UP001187192"/>
    </source>
</evidence>
<organism evidence="1 2">
    <name type="scientific">Ficus carica</name>
    <name type="common">Common fig</name>
    <dbReference type="NCBI Taxonomy" id="3494"/>
    <lineage>
        <taxon>Eukaryota</taxon>
        <taxon>Viridiplantae</taxon>
        <taxon>Streptophyta</taxon>
        <taxon>Embryophyta</taxon>
        <taxon>Tracheophyta</taxon>
        <taxon>Spermatophyta</taxon>
        <taxon>Magnoliopsida</taxon>
        <taxon>eudicotyledons</taxon>
        <taxon>Gunneridae</taxon>
        <taxon>Pentapetalae</taxon>
        <taxon>rosids</taxon>
        <taxon>fabids</taxon>
        <taxon>Rosales</taxon>
        <taxon>Moraceae</taxon>
        <taxon>Ficeae</taxon>
        <taxon>Ficus</taxon>
    </lineage>
</organism>
<name>A0AA88JI77_FICCA</name>
<keyword evidence="2" id="KW-1185">Reference proteome</keyword>
<protein>
    <submittedName>
        <fullName evidence="1">Uncharacterized protein</fullName>
    </submittedName>
</protein>
<accession>A0AA88JI77</accession>
<dbReference type="EMBL" id="BTGU01011946">
    <property type="protein sequence ID" value="GMN73446.1"/>
    <property type="molecule type" value="Genomic_DNA"/>
</dbReference>